<dbReference type="EC" id="2.1.1.107" evidence="2"/>
<dbReference type="FunFam" id="3.40.1010.10:FF:000001">
    <property type="entry name" value="Siroheme synthase"/>
    <property type="match status" value="1"/>
</dbReference>
<comment type="pathway">
    <text evidence="8">Porphyrin-containing compound metabolism; siroheme biosynthesis; precorrin-2 from uroporphyrinogen III: step 1/1.</text>
</comment>
<proteinExistence type="inferred from homology"/>
<dbReference type="InterPro" id="IPR036108">
    <property type="entry name" value="4pyrrol_syn_uPrphyn_synt_sf"/>
</dbReference>
<feature type="domain" description="Tetrapyrrole methylase" evidence="11">
    <location>
        <begin position="3"/>
        <end position="214"/>
    </location>
</feature>
<evidence type="ECO:0000256" key="10">
    <source>
        <dbReference type="RuleBase" id="RU003960"/>
    </source>
</evidence>
<dbReference type="GO" id="GO:0004852">
    <property type="term" value="F:uroporphyrinogen-III synthase activity"/>
    <property type="evidence" value="ECO:0007669"/>
    <property type="project" value="InterPro"/>
</dbReference>
<dbReference type="InterPro" id="IPR006366">
    <property type="entry name" value="CobA/CysG_C"/>
</dbReference>
<evidence type="ECO:0000259" key="12">
    <source>
        <dbReference type="Pfam" id="PF02602"/>
    </source>
</evidence>
<dbReference type="GO" id="GO:0009236">
    <property type="term" value="P:cobalamin biosynthetic process"/>
    <property type="evidence" value="ECO:0007669"/>
    <property type="project" value="UniProtKB-KW"/>
</dbReference>
<dbReference type="CDD" id="cd06578">
    <property type="entry name" value="HemD"/>
    <property type="match status" value="1"/>
</dbReference>
<dbReference type="PANTHER" id="PTHR45790:SF3">
    <property type="entry name" value="S-ADENOSYL-L-METHIONINE-DEPENDENT UROPORPHYRINOGEN III METHYLTRANSFERASE, CHLOROPLASTIC"/>
    <property type="match status" value="1"/>
</dbReference>
<dbReference type="STRING" id="596152.DesU5LDRAFT_0783"/>
<organism evidence="13">
    <name type="scientific">Desulfovibrio sp. U5L</name>
    <dbReference type="NCBI Taxonomy" id="596152"/>
    <lineage>
        <taxon>Bacteria</taxon>
        <taxon>Pseudomonadati</taxon>
        <taxon>Thermodesulfobacteriota</taxon>
        <taxon>Desulfovibrionia</taxon>
        <taxon>Desulfovibrionales</taxon>
        <taxon>Desulfovibrionaceae</taxon>
        <taxon>Desulfovibrio</taxon>
    </lineage>
</organism>
<evidence type="ECO:0000256" key="2">
    <source>
        <dbReference type="ARBA" id="ARBA00012162"/>
    </source>
</evidence>
<evidence type="ECO:0000256" key="4">
    <source>
        <dbReference type="ARBA" id="ARBA00022603"/>
    </source>
</evidence>
<dbReference type="GO" id="GO:0004851">
    <property type="term" value="F:uroporphyrin-III C-methyltransferase activity"/>
    <property type="evidence" value="ECO:0007669"/>
    <property type="project" value="UniProtKB-EC"/>
</dbReference>
<dbReference type="GO" id="GO:0032259">
    <property type="term" value="P:methylation"/>
    <property type="evidence" value="ECO:0007669"/>
    <property type="project" value="UniProtKB-KW"/>
</dbReference>
<dbReference type="NCBIfam" id="TIGR01469">
    <property type="entry name" value="cobA_cysG_Cterm"/>
    <property type="match status" value="1"/>
</dbReference>
<dbReference type="eggNOG" id="COG0007">
    <property type="taxonomic scope" value="Bacteria"/>
</dbReference>
<keyword evidence="7" id="KW-0627">Porphyrin biosynthesis</keyword>
<evidence type="ECO:0000256" key="3">
    <source>
        <dbReference type="ARBA" id="ARBA00022573"/>
    </source>
</evidence>
<dbReference type="PROSITE" id="PS00840">
    <property type="entry name" value="SUMT_2"/>
    <property type="match status" value="1"/>
</dbReference>
<evidence type="ECO:0000256" key="1">
    <source>
        <dbReference type="ARBA" id="ARBA00005879"/>
    </source>
</evidence>
<dbReference type="CDD" id="cd11642">
    <property type="entry name" value="SUMT"/>
    <property type="match status" value="1"/>
</dbReference>
<reference evidence="13" key="1">
    <citation type="submission" date="2011-11" db="EMBL/GenBank/DDBJ databases">
        <title>Improved High-Quality Draft sequence of Desulfovibrio sp. U5L.</title>
        <authorList>
            <consortium name="US DOE Joint Genome Institute"/>
            <person name="Lucas S."/>
            <person name="Han J."/>
            <person name="Lapidus A."/>
            <person name="Cheng J.-F."/>
            <person name="Goodwin L."/>
            <person name="Pitluck S."/>
            <person name="Peters L."/>
            <person name="Ovchinnikova G."/>
            <person name="Held B."/>
            <person name="Detter J.C."/>
            <person name="Han C."/>
            <person name="Tapia R."/>
            <person name="Land M."/>
            <person name="Hauser L."/>
            <person name="Kyrpides N."/>
            <person name="Ivanova N."/>
            <person name="Pagani I."/>
            <person name="Gabster J."/>
            <person name="Walker C."/>
            <person name="Stolyar S."/>
            <person name="Stahl D."/>
            <person name="Arkin A."/>
            <person name="Dehal P."/>
            <person name="Hazen T."/>
            <person name="Woyke T."/>
        </authorList>
    </citation>
    <scope>NUCLEOTIDE SEQUENCE [LARGE SCALE GENOMIC DNA]</scope>
    <source>
        <strain evidence="13">U5L</strain>
    </source>
</reference>
<protein>
    <recommendedName>
        <fullName evidence="2">uroporphyrinogen-III C-methyltransferase</fullName>
        <ecNumber evidence="2">2.1.1.107</ecNumber>
    </recommendedName>
</protein>
<dbReference type="Pfam" id="PF02602">
    <property type="entry name" value="HEM4"/>
    <property type="match status" value="1"/>
</dbReference>
<dbReference type="UniPathway" id="UPA00262">
    <property type="reaction ID" value="UER00211"/>
</dbReference>
<dbReference type="InterPro" id="IPR014777">
    <property type="entry name" value="4pyrrole_Mease_sub1"/>
</dbReference>
<keyword evidence="6" id="KW-0949">S-adenosyl-L-methionine</keyword>
<accession>I2PY79</accession>
<dbReference type="InterPro" id="IPR003043">
    <property type="entry name" value="Uropor_MeTrfase_CS"/>
</dbReference>
<dbReference type="GO" id="GO:0019354">
    <property type="term" value="P:siroheme biosynthetic process"/>
    <property type="evidence" value="ECO:0007669"/>
    <property type="project" value="UniProtKB-UniPathway"/>
</dbReference>
<dbReference type="Gene3D" id="3.40.50.10090">
    <property type="match status" value="2"/>
</dbReference>
<sequence length="515" mass="54425">MSKVYLLGAGPGDPGLLTLRAKDILSRADVVVYDYLANKAFLDFCRPDAEILYVGKKGGDHTLPQDEINDLLVAKAKAGKMVARLKGGDPYVFGRGGEEAEELVAAGCPFEVVPGVTSAVAAPAYAGIPITHRSFCSSVSFITGHEDPTKAESSLNWEAFARSGSTLVFFMGVKNLPHITENLMRAGMSGDTPAALVRWGTTCRHKSLVATVATMSEEAAKHGFTPPSLFIVGGVVSLHETLSWYEHRPLLGQGVVVTRSREQASDLVRLLAEEGACCYEFPAIEIAPLADATPVRDVAGRLYDYDWVIFTSVNGVKCFFAAVDALGLDARAFAGIRIAAIGPATAEALASRGLKADFIPERFVAESVVEGLLALGIADRRVLIPRAREARDVLPEKLAEAGADVSVLPVYDTRPVDQDPEEILEAIRAGEIRYVTFTSSSTVKNFFAKIPPAALQAAGTVKTAVIGPITAKTLAEYGLTADVMAAAYTVPALAEAIIADARADKTAAGAATGTA</sequence>
<evidence type="ECO:0000256" key="6">
    <source>
        <dbReference type="ARBA" id="ARBA00022691"/>
    </source>
</evidence>
<evidence type="ECO:0000256" key="9">
    <source>
        <dbReference type="ARBA" id="ARBA00060548"/>
    </source>
</evidence>
<gene>
    <name evidence="13" type="ORF">DesU5LDRAFT_0783</name>
</gene>
<dbReference type="NCBIfam" id="NF004790">
    <property type="entry name" value="PRK06136.1"/>
    <property type="match status" value="1"/>
</dbReference>
<dbReference type="AlphaFoldDB" id="I2PY79"/>
<evidence type="ECO:0000256" key="7">
    <source>
        <dbReference type="ARBA" id="ARBA00023244"/>
    </source>
</evidence>
<dbReference type="Gene3D" id="3.30.950.10">
    <property type="entry name" value="Methyltransferase, Cobalt-precorrin-4 Transmethylase, Domain 2"/>
    <property type="match status" value="1"/>
</dbReference>
<dbReference type="OrthoDB" id="9815856at2"/>
<name>I2PY79_9BACT</name>
<dbReference type="InterPro" id="IPR035996">
    <property type="entry name" value="4pyrrol_Methylase_sf"/>
</dbReference>
<dbReference type="InterPro" id="IPR050161">
    <property type="entry name" value="Siro_Cobalamin_biosynth"/>
</dbReference>
<dbReference type="SUPFAM" id="SSF53790">
    <property type="entry name" value="Tetrapyrrole methylase"/>
    <property type="match status" value="1"/>
</dbReference>
<dbReference type="SUPFAM" id="SSF69618">
    <property type="entry name" value="HemD-like"/>
    <property type="match status" value="1"/>
</dbReference>
<dbReference type="PROSITE" id="PS00839">
    <property type="entry name" value="SUMT_1"/>
    <property type="match status" value="1"/>
</dbReference>
<dbReference type="FunFam" id="3.30.950.10:FF:000001">
    <property type="entry name" value="Siroheme synthase"/>
    <property type="match status" value="1"/>
</dbReference>
<dbReference type="Gene3D" id="3.40.1010.10">
    <property type="entry name" value="Cobalt-precorrin-4 Transmethylase, Domain 1"/>
    <property type="match status" value="1"/>
</dbReference>
<evidence type="ECO:0000313" key="13">
    <source>
        <dbReference type="EMBL" id="EIG52485.1"/>
    </source>
</evidence>
<dbReference type="Pfam" id="PF00590">
    <property type="entry name" value="TP_methylase"/>
    <property type="match status" value="1"/>
</dbReference>
<dbReference type="InterPro" id="IPR003754">
    <property type="entry name" value="4pyrrol_synth_uPrphyn_synth"/>
</dbReference>
<feature type="domain" description="Tetrapyrrole biosynthesis uroporphyrinogen III synthase" evidence="12">
    <location>
        <begin position="266"/>
        <end position="494"/>
    </location>
</feature>
<dbReference type="PANTHER" id="PTHR45790">
    <property type="entry name" value="SIROHEME SYNTHASE-RELATED"/>
    <property type="match status" value="1"/>
</dbReference>
<evidence type="ECO:0000259" key="11">
    <source>
        <dbReference type="Pfam" id="PF00590"/>
    </source>
</evidence>
<dbReference type="HOGENOM" id="CLU_011276_6_0_7"/>
<evidence type="ECO:0000256" key="8">
    <source>
        <dbReference type="ARBA" id="ARBA00025705"/>
    </source>
</evidence>
<dbReference type="eggNOG" id="COG1587">
    <property type="taxonomic scope" value="Bacteria"/>
</dbReference>
<evidence type="ECO:0000256" key="5">
    <source>
        <dbReference type="ARBA" id="ARBA00022679"/>
    </source>
</evidence>
<dbReference type="InterPro" id="IPR014776">
    <property type="entry name" value="4pyrrole_Mease_sub2"/>
</dbReference>
<dbReference type="EMBL" id="JH600068">
    <property type="protein sequence ID" value="EIG52485.1"/>
    <property type="molecule type" value="Genomic_DNA"/>
</dbReference>
<comment type="pathway">
    <text evidence="9">Cofactor biosynthesis; adenosylcobalamin biosynthesis; precorrin-2 from uroporphyrinogen III: step 1/1.</text>
</comment>
<comment type="similarity">
    <text evidence="1 10">Belongs to the precorrin methyltransferase family.</text>
</comment>
<keyword evidence="4 10" id="KW-0489">Methyltransferase</keyword>
<keyword evidence="3" id="KW-0169">Cobalamin biosynthesis</keyword>
<keyword evidence="5 10" id="KW-0808">Transferase</keyword>
<dbReference type="InterPro" id="IPR000878">
    <property type="entry name" value="4pyrrol_Mease"/>
</dbReference>